<dbReference type="RefSeq" id="WP_378251711.1">
    <property type="nucleotide sequence ID" value="NZ_JBHSIT010000001.1"/>
</dbReference>
<evidence type="ECO:0000256" key="1">
    <source>
        <dbReference type="ARBA" id="ARBA00010617"/>
    </source>
</evidence>
<keyword evidence="2" id="KW-0503">Monooxygenase</keyword>
<protein>
    <submittedName>
        <fullName evidence="3">Cytochrome P450</fullName>
    </submittedName>
</protein>
<dbReference type="InterPro" id="IPR036396">
    <property type="entry name" value="Cyt_P450_sf"/>
</dbReference>
<gene>
    <name evidence="3" type="ORF">ACFPCY_01510</name>
</gene>
<dbReference type="InterPro" id="IPR017972">
    <property type="entry name" value="Cyt_P450_CS"/>
</dbReference>
<accession>A0ABV9TRV2</accession>
<name>A0ABV9TRV2_9ACTN</name>
<dbReference type="PANTHER" id="PTHR46696:SF1">
    <property type="entry name" value="CYTOCHROME P450 YJIB-RELATED"/>
    <property type="match status" value="1"/>
</dbReference>
<dbReference type="PANTHER" id="PTHR46696">
    <property type="entry name" value="P450, PUTATIVE (EUROFUNG)-RELATED"/>
    <property type="match status" value="1"/>
</dbReference>
<comment type="caution">
    <text evidence="3">The sequence shown here is derived from an EMBL/GenBank/DDBJ whole genome shotgun (WGS) entry which is preliminary data.</text>
</comment>
<dbReference type="CDD" id="cd00302">
    <property type="entry name" value="cytochrome_P450"/>
    <property type="match status" value="1"/>
</dbReference>
<evidence type="ECO:0000313" key="4">
    <source>
        <dbReference type="Proteomes" id="UP001595872"/>
    </source>
</evidence>
<organism evidence="3 4">
    <name type="scientific">Actinomadura gamaensis</name>
    <dbReference type="NCBI Taxonomy" id="1763541"/>
    <lineage>
        <taxon>Bacteria</taxon>
        <taxon>Bacillati</taxon>
        <taxon>Actinomycetota</taxon>
        <taxon>Actinomycetes</taxon>
        <taxon>Streptosporangiales</taxon>
        <taxon>Thermomonosporaceae</taxon>
        <taxon>Actinomadura</taxon>
    </lineage>
</organism>
<keyword evidence="4" id="KW-1185">Reference proteome</keyword>
<keyword evidence="2" id="KW-0408">Iron</keyword>
<dbReference type="PROSITE" id="PS00086">
    <property type="entry name" value="CYTOCHROME_P450"/>
    <property type="match status" value="1"/>
</dbReference>
<dbReference type="Gene3D" id="1.10.630.10">
    <property type="entry name" value="Cytochrome P450"/>
    <property type="match status" value="1"/>
</dbReference>
<keyword evidence="2" id="KW-0479">Metal-binding</keyword>
<dbReference type="InterPro" id="IPR002397">
    <property type="entry name" value="Cyt_P450_B"/>
</dbReference>
<dbReference type="Proteomes" id="UP001595872">
    <property type="component" value="Unassembled WGS sequence"/>
</dbReference>
<dbReference type="EMBL" id="JBHSIT010000001">
    <property type="protein sequence ID" value="MFC4905985.1"/>
    <property type="molecule type" value="Genomic_DNA"/>
</dbReference>
<sequence>MYLAAHPVAYPLLRGLARCGPVVRVPGVGVVVNDASCARSVLMDGETFRKDGPGSPGDLWTPVLGPSVLLNMEGEAHRALRRRLTELFTPGYAEALVDDVLAVPLQAVSRRLASGETVDVVAMMRVMAGAVISRVIGLETASENDFRSLFEAGERIVSMVSLRTRRLSPAQIARARAVLDPLGDIAAKAYADGSPSTVMGRMRTLGLSETEARGAAAAFFLTGTETVATLVPRLIALLHDTSRAVSGDASHRPGGFADGPERPFGGAHEAADFLDRAIDEAMRATTPTPVMLRSVHAETRIADVPVRPGDRVLIATHNCCRAYGPFDPSRPQPPELRRLWFGAGPHFCLGYPLAMAEIRTVTRTLLAAGPLTITRRQAARGVLIPTYRRLHIKRGPEEGPR</sequence>
<keyword evidence="2" id="KW-0349">Heme</keyword>
<dbReference type="SUPFAM" id="SSF48264">
    <property type="entry name" value="Cytochrome P450"/>
    <property type="match status" value="1"/>
</dbReference>
<dbReference type="PRINTS" id="PR00359">
    <property type="entry name" value="BP450"/>
</dbReference>
<comment type="similarity">
    <text evidence="1 2">Belongs to the cytochrome P450 family.</text>
</comment>
<evidence type="ECO:0000313" key="3">
    <source>
        <dbReference type="EMBL" id="MFC4905985.1"/>
    </source>
</evidence>
<dbReference type="InterPro" id="IPR001128">
    <property type="entry name" value="Cyt_P450"/>
</dbReference>
<keyword evidence="2" id="KW-0560">Oxidoreductase</keyword>
<dbReference type="Pfam" id="PF00067">
    <property type="entry name" value="p450"/>
    <property type="match status" value="1"/>
</dbReference>
<proteinExistence type="inferred from homology"/>
<evidence type="ECO:0000256" key="2">
    <source>
        <dbReference type="RuleBase" id="RU000461"/>
    </source>
</evidence>
<reference evidence="4" key="1">
    <citation type="journal article" date="2019" name="Int. J. Syst. Evol. Microbiol.">
        <title>The Global Catalogue of Microorganisms (GCM) 10K type strain sequencing project: providing services to taxonomists for standard genome sequencing and annotation.</title>
        <authorList>
            <consortium name="The Broad Institute Genomics Platform"/>
            <consortium name="The Broad Institute Genome Sequencing Center for Infectious Disease"/>
            <person name="Wu L."/>
            <person name="Ma J."/>
        </authorList>
    </citation>
    <scope>NUCLEOTIDE SEQUENCE [LARGE SCALE GENOMIC DNA]</scope>
    <source>
        <strain evidence="4">KLKA75</strain>
    </source>
</reference>